<dbReference type="AlphaFoldDB" id="A0A433JHL5"/>
<keyword evidence="1" id="KW-0472">Membrane</keyword>
<evidence type="ECO:0000256" key="1">
    <source>
        <dbReference type="SAM" id="Phobius"/>
    </source>
</evidence>
<keyword evidence="3" id="KW-1185">Reference proteome</keyword>
<evidence type="ECO:0000313" key="3">
    <source>
        <dbReference type="Proteomes" id="UP000288012"/>
    </source>
</evidence>
<evidence type="ECO:0000313" key="2">
    <source>
        <dbReference type="EMBL" id="RUQ82093.1"/>
    </source>
</evidence>
<reference evidence="2 3" key="1">
    <citation type="submission" date="2018-12" db="EMBL/GenBank/DDBJ databases">
        <title>Legionella sp,whole genome shotgun sequence.</title>
        <authorList>
            <person name="Wu H."/>
        </authorList>
    </citation>
    <scope>NUCLEOTIDE SEQUENCE [LARGE SCALE GENOMIC DNA]</scope>
    <source>
        <strain evidence="3">km714</strain>
    </source>
</reference>
<keyword evidence="1" id="KW-0812">Transmembrane</keyword>
<feature type="transmembrane region" description="Helical" evidence="1">
    <location>
        <begin position="44"/>
        <end position="65"/>
    </location>
</feature>
<sequence>MKDSRKIKEKSELSERAKAFRQTCQAAIDKARPELERHRGLKEILTNLAIALVTLGVAFLVNYAITGRFFFHPATASEKILNKTSKAIDEIDFPGLEQGAKKGV</sequence>
<dbReference type="RefSeq" id="WP_127057356.1">
    <property type="nucleotide sequence ID" value="NZ_RZGR01000030.1"/>
</dbReference>
<accession>A0A433JHL5</accession>
<gene>
    <name evidence="2" type="ORF">EKM59_09265</name>
</gene>
<proteinExistence type="predicted"/>
<keyword evidence="1" id="KW-1133">Transmembrane helix</keyword>
<comment type="caution">
    <text evidence="2">The sequence shown here is derived from an EMBL/GenBank/DDBJ whole genome shotgun (WGS) entry which is preliminary data.</text>
</comment>
<dbReference type="Proteomes" id="UP000288012">
    <property type="component" value="Unassembled WGS sequence"/>
</dbReference>
<name>A0A433JHL5_9GAMM</name>
<protein>
    <submittedName>
        <fullName evidence="2">Uncharacterized protein</fullName>
    </submittedName>
</protein>
<organism evidence="2 3">
    <name type="scientific">Legionella septentrionalis</name>
    <dbReference type="NCBI Taxonomy" id="2498109"/>
    <lineage>
        <taxon>Bacteria</taxon>
        <taxon>Pseudomonadati</taxon>
        <taxon>Pseudomonadota</taxon>
        <taxon>Gammaproteobacteria</taxon>
        <taxon>Legionellales</taxon>
        <taxon>Legionellaceae</taxon>
        <taxon>Legionella</taxon>
    </lineage>
</organism>
<dbReference type="EMBL" id="RZGR01000030">
    <property type="protein sequence ID" value="RUQ82093.1"/>
    <property type="molecule type" value="Genomic_DNA"/>
</dbReference>